<evidence type="ECO:0000313" key="2">
    <source>
        <dbReference type="Proteomes" id="UP000823775"/>
    </source>
</evidence>
<evidence type="ECO:0000313" key="1">
    <source>
        <dbReference type="EMBL" id="MCE2056149.1"/>
    </source>
</evidence>
<accession>A0ABS8W5Q7</accession>
<reference evidence="1 2" key="1">
    <citation type="journal article" date="2021" name="BMC Genomics">
        <title>Datura genome reveals duplications of psychoactive alkaloid biosynthetic genes and high mutation rate following tissue culture.</title>
        <authorList>
            <person name="Rajewski A."/>
            <person name="Carter-House D."/>
            <person name="Stajich J."/>
            <person name="Litt A."/>
        </authorList>
    </citation>
    <scope>NUCLEOTIDE SEQUENCE [LARGE SCALE GENOMIC DNA]</scope>
    <source>
        <strain evidence="1">AR-01</strain>
    </source>
</reference>
<dbReference type="Proteomes" id="UP000823775">
    <property type="component" value="Unassembled WGS sequence"/>
</dbReference>
<keyword evidence="2" id="KW-1185">Reference proteome</keyword>
<organism evidence="1 2">
    <name type="scientific">Datura stramonium</name>
    <name type="common">Jimsonweed</name>
    <name type="synonym">Common thornapple</name>
    <dbReference type="NCBI Taxonomy" id="4076"/>
    <lineage>
        <taxon>Eukaryota</taxon>
        <taxon>Viridiplantae</taxon>
        <taxon>Streptophyta</taxon>
        <taxon>Embryophyta</taxon>
        <taxon>Tracheophyta</taxon>
        <taxon>Spermatophyta</taxon>
        <taxon>Magnoliopsida</taxon>
        <taxon>eudicotyledons</taxon>
        <taxon>Gunneridae</taxon>
        <taxon>Pentapetalae</taxon>
        <taxon>asterids</taxon>
        <taxon>lamiids</taxon>
        <taxon>Solanales</taxon>
        <taxon>Solanaceae</taxon>
        <taxon>Solanoideae</taxon>
        <taxon>Datureae</taxon>
        <taxon>Datura</taxon>
    </lineage>
</organism>
<comment type="caution">
    <text evidence="1">The sequence shown here is derived from an EMBL/GenBank/DDBJ whole genome shotgun (WGS) entry which is preliminary data.</text>
</comment>
<proteinExistence type="predicted"/>
<gene>
    <name evidence="1" type="ORF">HAX54_044124</name>
</gene>
<name>A0ABS8W5Q7_DATST</name>
<protein>
    <submittedName>
        <fullName evidence="1">Uncharacterized protein</fullName>
    </submittedName>
</protein>
<dbReference type="EMBL" id="JACEIK010006691">
    <property type="protein sequence ID" value="MCE2056149.1"/>
    <property type="molecule type" value="Genomic_DNA"/>
</dbReference>
<sequence length="136" mass="15066">MKIVDRRACLVNEQVTVVMYRFLYLGIIFTIDQSIGPGSDRTDLLSFINSTLLPSHSMDSVSNASLPIRIEHPFLDPDKMMDAIYLSAGESIQKLLEERSFPPVKLTSSELVEVIGVGGQSLVLLEQTLRANLAMP</sequence>